<evidence type="ECO:0000256" key="5">
    <source>
        <dbReference type="ARBA" id="ARBA00023136"/>
    </source>
</evidence>
<sequence length="273" mass="29840">MARRSPVEKTLESLTATLERSLYAEEIARRPGLLQRLDPRVKVATLAFALLVAASLRSWPTQLALLAILVGLLLASRLSPATVARLLAGLPLFTVLVTAPALVLVPGPPLVHLPFGVTVTSNGLWSVVTVTLRVTTSVAAAIALVLTTRWTDLLAAFRALRIPVLFVLVLAMAYRYVFVLLELLQDLLLARRSRSLAATRDREHRRWLASALGVLFQRSLRTSEQVYLAMTARGFRGEPRSLRPTALADVDWLALSLGSAVCAALWLIDLSRP</sequence>
<protein>
    <submittedName>
        <fullName evidence="7">Cobalt/nickel transport system permease protein</fullName>
    </submittedName>
</protein>
<reference evidence="7" key="1">
    <citation type="journal article" date="2005" name="Environ. Microbiol.">
        <title>Genetic and functional properties of uncultivated thermophilic crenarchaeotes from a subsurface gold mine as revealed by analysis of genome fragments.</title>
        <authorList>
            <person name="Nunoura T."/>
            <person name="Hirayama H."/>
            <person name="Takami H."/>
            <person name="Oida H."/>
            <person name="Nishi S."/>
            <person name="Shimamura S."/>
            <person name="Suzuki Y."/>
            <person name="Inagaki F."/>
            <person name="Takai K."/>
            <person name="Nealson K.H."/>
            <person name="Horikoshi K."/>
        </authorList>
    </citation>
    <scope>NUCLEOTIDE SEQUENCE</scope>
</reference>
<comment type="subcellular location">
    <subcellularLocation>
        <location evidence="1">Cell membrane</location>
        <topology evidence="1">Multi-pass membrane protein</topology>
    </subcellularLocation>
</comment>
<evidence type="ECO:0000313" key="7">
    <source>
        <dbReference type="EMBL" id="BAL52574.1"/>
    </source>
</evidence>
<feature type="transmembrane region" description="Helical" evidence="6">
    <location>
        <begin position="159"/>
        <end position="178"/>
    </location>
</feature>
<evidence type="ECO:0000256" key="3">
    <source>
        <dbReference type="ARBA" id="ARBA00022692"/>
    </source>
</evidence>
<keyword evidence="2" id="KW-1003">Cell membrane</keyword>
<keyword evidence="3 6" id="KW-0812">Transmembrane</keyword>
<evidence type="ECO:0000256" key="1">
    <source>
        <dbReference type="ARBA" id="ARBA00004651"/>
    </source>
</evidence>
<dbReference type="Pfam" id="PF02361">
    <property type="entry name" value="CbiQ"/>
    <property type="match status" value="1"/>
</dbReference>
<proteinExistence type="predicted"/>
<dbReference type="InterPro" id="IPR012809">
    <property type="entry name" value="ECF_CbiQ"/>
</dbReference>
<evidence type="ECO:0000256" key="2">
    <source>
        <dbReference type="ARBA" id="ARBA00022475"/>
    </source>
</evidence>
<dbReference type="GO" id="GO:0006824">
    <property type="term" value="P:cobalt ion transport"/>
    <property type="evidence" value="ECO:0007669"/>
    <property type="project" value="InterPro"/>
</dbReference>
<keyword evidence="5 6" id="KW-0472">Membrane</keyword>
<dbReference type="GO" id="GO:0005886">
    <property type="term" value="C:plasma membrane"/>
    <property type="evidence" value="ECO:0007669"/>
    <property type="project" value="UniProtKB-SubCell"/>
</dbReference>
<evidence type="ECO:0000256" key="4">
    <source>
        <dbReference type="ARBA" id="ARBA00022989"/>
    </source>
</evidence>
<organism evidence="7">
    <name type="scientific">uncultured prokaryote</name>
    <dbReference type="NCBI Taxonomy" id="198431"/>
    <lineage>
        <taxon>unclassified sequences</taxon>
        <taxon>environmental samples</taxon>
    </lineage>
</organism>
<dbReference type="AlphaFoldDB" id="H5S8T8"/>
<feature type="transmembrane region" description="Helical" evidence="6">
    <location>
        <begin position="86"/>
        <end position="105"/>
    </location>
</feature>
<dbReference type="PANTHER" id="PTHR34857">
    <property type="entry name" value="SLL0384 PROTEIN"/>
    <property type="match status" value="1"/>
</dbReference>
<name>H5S8T8_9ZZZZ</name>
<dbReference type="InterPro" id="IPR003339">
    <property type="entry name" value="ABC/ECF_trnsptr_transmembrane"/>
</dbReference>
<gene>
    <name evidence="7" type="ORF">HGMM_F01F09C14</name>
</gene>
<keyword evidence="4 6" id="KW-1133">Transmembrane helix</keyword>
<reference evidence="7" key="2">
    <citation type="journal article" date="2012" name="PLoS ONE">
        <title>A Deeply Branching Thermophilic Bacterium with an Ancient Acetyl-CoA Pathway Dominates a Subsurface Ecosystem.</title>
        <authorList>
            <person name="Takami H."/>
            <person name="Noguchi H."/>
            <person name="Takaki Y."/>
            <person name="Uchiyama I."/>
            <person name="Toyoda A."/>
            <person name="Nishi S."/>
            <person name="Chee G.-J."/>
            <person name="Arai W."/>
            <person name="Nunoura T."/>
            <person name="Itoh T."/>
            <person name="Hattori M."/>
            <person name="Takai K."/>
        </authorList>
    </citation>
    <scope>NUCLEOTIDE SEQUENCE</scope>
</reference>
<dbReference type="EMBL" id="AP011632">
    <property type="protein sequence ID" value="BAL52574.1"/>
    <property type="molecule type" value="Genomic_DNA"/>
</dbReference>
<dbReference type="NCBIfam" id="TIGR02454">
    <property type="entry name" value="ECF_T_CbiQ"/>
    <property type="match status" value="1"/>
</dbReference>
<feature type="transmembrane region" description="Helical" evidence="6">
    <location>
        <begin position="62"/>
        <end position="79"/>
    </location>
</feature>
<feature type="transmembrane region" description="Helical" evidence="6">
    <location>
        <begin position="125"/>
        <end position="147"/>
    </location>
</feature>
<evidence type="ECO:0000256" key="6">
    <source>
        <dbReference type="SAM" id="Phobius"/>
    </source>
</evidence>
<dbReference type="InterPro" id="IPR051611">
    <property type="entry name" value="ECF_transporter_component"/>
</dbReference>
<accession>H5S8T8</accession>
<dbReference type="CDD" id="cd16914">
    <property type="entry name" value="EcfT"/>
    <property type="match status" value="1"/>
</dbReference>
<dbReference type="PANTHER" id="PTHR34857:SF2">
    <property type="entry name" value="SLL0384 PROTEIN"/>
    <property type="match status" value="1"/>
</dbReference>